<dbReference type="EMBL" id="JAMTCC010000015">
    <property type="protein sequence ID" value="MCT7945817.1"/>
    <property type="molecule type" value="Genomic_DNA"/>
</dbReference>
<dbReference type="InterPro" id="IPR020843">
    <property type="entry name" value="ER"/>
</dbReference>
<keyword evidence="1" id="KW-0560">Oxidoreductase</keyword>
<dbReference type="Pfam" id="PF00107">
    <property type="entry name" value="ADH_zinc_N"/>
    <property type="match status" value="1"/>
</dbReference>
<proteinExistence type="predicted"/>
<dbReference type="InterPro" id="IPR011032">
    <property type="entry name" value="GroES-like_sf"/>
</dbReference>
<dbReference type="Proteomes" id="UP001155604">
    <property type="component" value="Unassembled WGS sequence"/>
</dbReference>
<evidence type="ECO:0000313" key="4">
    <source>
        <dbReference type="Proteomes" id="UP001155604"/>
    </source>
</evidence>
<name>A0A9X2WUJ9_9GAMM</name>
<dbReference type="Pfam" id="PF16884">
    <property type="entry name" value="ADH_N_2"/>
    <property type="match status" value="1"/>
</dbReference>
<sequence>MNSTITQTREIHLASRPEGMPTAENFALVNQSLSPLTDGKVLIKNLWMSVDPYMRGRMVDRKSYVPPFALNQALEGGAIGEVIASKNTDFPVGTKVSSMLGWREHAVTDAAGLTALPQTELDSSHFLGVLGMPGMTAWTGLTRIADLKAGETLFVSAASGAVGSVACQIGKLMGARVIASVGSDEKAALLQSYGVDAIINYKTCGNLTQALTKAAPEGIDVYFENVGGEHLAAALSNMKDHGRIAVCGMISQYNDTAPTPGPDNLALIVMRKLKLEGFIVSEHWAHYTEFATKMAQWLAEGKVKAEQTIYQGLEQAPDAFIGLFEGKNRGKMLVKLA</sequence>
<comment type="caution">
    <text evidence="3">The sequence shown here is derived from an EMBL/GenBank/DDBJ whole genome shotgun (WGS) entry which is preliminary data.</text>
</comment>
<reference evidence="3" key="1">
    <citation type="journal article" date="2023" name="Int. J. Syst. Evol. Microbiol.">
        <title>&lt;i&gt;Shewanella septentrionalis&lt;/i&gt; sp. nov. and &lt;i&gt;Shewanella holmiensis&lt;/i&gt; sp. nov., isolated from Baltic Sea water and sediments.</title>
        <authorList>
            <person name="Martin-Rodriguez A.J."/>
            <person name="Thorell K."/>
            <person name="Joffre E."/>
            <person name="Jensie-Markopoulos S."/>
            <person name="Moore E.R.B."/>
            <person name="Sjoling A."/>
        </authorList>
    </citation>
    <scope>NUCLEOTIDE SEQUENCE</scope>
    <source>
        <strain evidence="3">SP1W3</strain>
    </source>
</reference>
<dbReference type="InterPro" id="IPR041694">
    <property type="entry name" value="ADH_N_2"/>
</dbReference>
<keyword evidence="4" id="KW-1185">Reference proteome</keyword>
<dbReference type="AlphaFoldDB" id="A0A9X2WUJ9"/>
<dbReference type="InterPro" id="IPR036291">
    <property type="entry name" value="NAD(P)-bd_dom_sf"/>
</dbReference>
<dbReference type="RefSeq" id="WP_261272670.1">
    <property type="nucleotide sequence ID" value="NZ_JAMTCC010000015.1"/>
</dbReference>
<protein>
    <submittedName>
        <fullName evidence="3">NADP-dependent oxidoreductase</fullName>
    </submittedName>
</protein>
<evidence type="ECO:0000256" key="1">
    <source>
        <dbReference type="ARBA" id="ARBA00023002"/>
    </source>
</evidence>
<dbReference type="GO" id="GO:0016628">
    <property type="term" value="F:oxidoreductase activity, acting on the CH-CH group of donors, NAD or NADP as acceptor"/>
    <property type="evidence" value="ECO:0007669"/>
    <property type="project" value="InterPro"/>
</dbReference>
<evidence type="ECO:0000313" key="3">
    <source>
        <dbReference type="EMBL" id="MCT7945817.1"/>
    </source>
</evidence>
<gene>
    <name evidence="3" type="ORF">NE536_10620</name>
</gene>
<dbReference type="PANTHER" id="PTHR43205">
    <property type="entry name" value="PROSTAGLANDIN REDUCTASE"/>
    <property type="match status" value="1"/>
</dbReference>
<dbReference type="PANTHER" id="PTHR43205:SF7">
    <property type="entry name" value="PROSTAGLANDIN REDUCTASE 1"/>
    <property type="match status" value="1"/>
</dbReference>
<dbReference type="Gene3D" id="3.40.50.720">
    <property type="entry name" value="NAD(P)-binding Rossmann-like Domain"/>
    <property type="match status" value="1"/>
</dbReference>
<evidence type="ECO:0000259" key="2">
    <source>
        <dbReference type="SMART" id="SM00829"/>
    </source>
</evidence>
<dbReference type="SMART" id="SM00829">
    <property type="entry name" value="PKS_ER"/>
    <property type="match status" value="1"/>
</dbReference>
<dbReference type="FunFam" id="3.40.50.720:FF:000121">
    <property type="entry name" value="Prostaglandin reductase 2"/>
    <property type="match status" value="1"/>
</dbReference>
<feature type="domain" description="Enoyl reductase (ER)" evidence="2">
    <location>
        <begin position="22"/>
        <end position="334"/>
    </location>
</feature>
<dbReference type="CDD" id="cd05288">
    <property type="entry name" value="PGDH"/>
    <property type="match status" value="1"/>
</dbReference>
<dbReference type="SUPFAM" id="SSF50129">
    <property type="entry name" value="GroES-like"/>
    <property type="match status" value="1"/>
</dbReference>
<organism evidence="3 4">
    <name type="scientific">Shewanella septentrionalis</name>
    <dbReference type="NCBI Taxonomy" id="2952223"/>
    <lineage>
        <taxon>Bacteria</taxon>
        <taxon>Pseudomonadati</taxon>
        <taxon>Pseudomonadota</taxon>
        <taxon>Gammaproteobacteria</taxon>
        <taxon>Alteromonadales</taxon>
        <taxon>Shewanellaceae</taxon>
        <taxon>Shewanella</taxon>
    </lineage>
</organism>
<accession>A0A9X2WUJ9</accession>
<dbReference type="InterPro" id="IPR013149">
    <property type="entry name" value="ADH-like_C"/>
</dbReference>
<dbReference type="InterPro" id="IPR045010">
    <property type="entry name" value="MDR_fam"/>
</dbReference>
<dbReference type="SUPFAM" id="SSF51735">
    <property type="entry name" value="NAD(P)-binding Rossmann-fold domains"/>
    <property type="match status" value="1"/>
</dbReference>
<dbReference type="Gene3D" id="3.90.180.10">
    <property type="entry name" value="Medium-chain alcohol dehydrogenases, catalytic domain"/>
    <property type="match status" value="1"/>
</dbReference>